<organism evidence="2">
    <name type="scientific">uncultured Acidimicrobiales bacterium</name>
    <dbReference type="NCBI Taxonomy" id="310071"/>
    <lineage>
        <taxon>Bacteria</taxon>
        <taxon>Bacillati</taxon>
        <taxon>Actinomycetota</taxon>
        <taxon>Acidimicrobiia</taxon>
        <taxon>Acidimicrobiales</taxon>
        <taxon>environmental samples</taxon>
    </lineage>
</organism>
<proteinExistence type="predicted"/>
<dbReference type="AlphaFoldDB" id="A0A6J4H4C6"/>
<reference evidence="2" key="1">
    <citation type="submission" date="2020-02" db="EMBL/GenBank/DDBJ databases">
        <authorList>
            <person name="Meier V. D."/>
        </authorList>
    </citation>
    <scope>NUCLEOTIDE SEQUENCE</scope>
    <source>
        <strain evidence="2">AVDCRST_MAG10</strain>
    </source>
</reference>
<dbReference type="EMBL" id="CADCTB010000016">
    <property type="protein sequence ID" value="CAA9213596.1"/>
    <property type="molecule type" value="Genomic_DNA"/>
</dbReference>
<feature type="compositionally biased region" description="Low complexity" evidence="1">
    <location>
        <begin position="48"/>
        <end position="59"/>
    </location>
</feature>
<evidence type="ECO:0000256" key="1">
    <source>
        <dbReference type="SAM" id="MobiDB-lite"/>
    </source>
</evidence>
<accession>A0A6J4H4C6</accession>
<gene>
    <name evidence="2" type="ORF">AVDCRST_MAG10-258</name>
</gene>
<sequence length="59" mass="6468">MYRRLPTALIALRSNLQTRGTRESVRRFSLDSDLTRPHATGHSTEIDALPLAGPLPAGL</sequence>
<protein>
    <submittedName>
        <fullName evidence="2">Uncharacterized protein</fullName>
    </submittedName>
</protein>
<feature type="region of interest" description="Disordered" evidence="1">
    <location>
        <begin position="34"/>
        <end position="59"/>
    </location>
</feature>
<name>A0A6J4H4C6_9ACTN</name>
<evidence type="ECO:0000313" key="2">
    <source>
        <dbReference type="EMBL" id="CAA9213596.1"/>
    </source>
</evidence>